<reference evidence="1 2" key="1">
    <citation type="submission" date="2020-07" db="EMBL/GenBank/DDBJ databases">
        <title>Complete genome and description of Selenomonas timonensis sp. nov., a new bacterium isolated from a gingivitis subject.</title>
        <authorList>
            <person name="Antezack A."/>
        </authorList>
    </citation>
    <scope>NUCLEOTIDE SEQUENCE [LARGE SCALE GENOMIC DNA]</scope>
    <source>
        <strain evidence="1 2">Marseille-Q3039</strain>
    </source>
</reference>
<name>A0A7G7VMP6_9FIRM</name>
<evidence type="ECO:0000313" key="2">
    <source>
        <dbReference type="Proteomes" id="UP000515480"/>
    </source>
</evidence>
<proteinExistence type="predicted"/>
<protein>
    <recommendedName>
        <fullName evidence="3">Thoeris protein ThsB TIR-like domain-containing protein</fullName>
    </recommendedName>
</protein>
<gene>
    <name evidence="1" type="ORF">H1B31_00570</name>
</gene>
<sequence length="201" mass="23081">MIMRVYISADYAEDSGDRQVVDILNAWGKDALHKVEFVDTAKVKSGSVSKKSDCRICDLKAEFNRQINVSSHVIIVIGDRTAQRMAGSKCERNKKCQRDCFCTPYKQNINGLCQCKVYDTCPAVDDVGYINNYSYLRHEFEQAKKKKKKMIVVYNSLYKETCWLPDYMSEYAPLAGPFWIKNEAGTKIGNYGFIKRELGYE</sequence>
<dbReference type="KEGG" id="stim:H1B31_00570"/>
<keyword evidence="2" id="KW-1185">Reference proteome</keyword>
<evidence type="ECO:0000313" key="1">
    <source>
        <dbReference type="EMBL" id="QNH55389.1"/>
    </source>
</evidence>
<dbReference type="AlphaFoldDB" id="A0A7G7VMP6"/>
<dbReference type="EMBL" id="CP060204">
    <property type="protein sequence ID" value="QNH55389.1"/>
    <property type="molecule type" value="Genomic_DNA"/>
</dbReference>
<accession>A0A7G7VMP6</accession>
<organism evidence="1 2">
    <name type="scientific">Selenomonas timonae</name>
    <dbReference type="NCBI Taxonomy" id="2754044"/>
    <lineage>
        <taxon>Bacteria</taxon>
        <taxon>Bacillati</taxon>
        <taxon>Bacillota</taxon>
        <taxon>Negativicutes</taxon>
        <taxon>Selenomonadales</taxon>
        <taxon>Selenomonadaceae</taxon>
        <taxon>Selenomonas</taxon>
    </lineage>
</organism>
<evidence type="ECO:0008006" key="3">
    <source>
        <dbReference type="Google" id="ProtNLM"/>
    </source>
</evidence>
<dbReference type="Proteomes" id="UP000515480">
    <property type="component" value="Chromosome"/>
</dbReference>